<reference evidence="1 2" key="1">
    <citation type="submission" date="2024-04" db="EMBL/GenBank/DDBJ databases">
        <title>Symmetric and asymmetric DNA N6-adenine methylation regulates different biological responses in Mucorales.</title>
        <authorList>
            <consortium name="Lawrence Berkeley National Laboratory"/>
            <person name="Lax C."/>
            <person name="Mondo S.J."/>
            <person name="Osorio-Concepcion M."/>
            <person name="Muszewska A."/>
            <person name="Corrochano-Luque M."/>
            <person name="Gutierrez G."/>
            <person name="Riley R."/>
            <person name="Lipzen A."/>
            <person name="Guo J."/>
            <person name="Hundley H."/>
            <person name="Amirebrahimi M."/>
            <person name="Ng V."/>
            <person name="Lorenzo-Gutierrez D."/>
            <person name="Binder U."/>
            <person name="Yang J."/>
            <person name="Song Y."/>
            <person name="Canovas D."/>
            <person name="Navarro E."/>
            <person name="Freitag M."/>
            <person name="Gabaldon T."/>
            <person name="Grigoriev I.V."/>
            <person name="Corrochano L.M."/>
            <person name="Nicolas F.E."/>
            <person name="Garre V."/>
        </authorList>
    </citation>
    <scope>NUCLEOTIDE SEQUENCE [LARGE SCALE GENOMIC DNA]</scope>
    <source>
        <strain evidence="1 2">L51</strain>
    </source>
</reference>
<protein>
    <recommendedName>
        <fullName evidence="3">Proteasome assembly chaperone 3</fullName>
    </recommendedName>
</protein>
<dbReference type="Gene3D" id="3.30.230.90">
    <property type="match status" value="1"/>
</dbReference>
<feature type="non-terminal residue" evidence="1">
    <location>
        <position position="1"/>
    </location>
</feature>
<dbReference type="Proteomes" id="UP001448207">
    <property type="component" value="Unassembled WGS sequence"/>
</dbReference>
<sequence length="91" mass="9953">IQTTFDIPPHLASNPAAVPTTSHVLLGESTGPQCELYCLYAASITQAVAAMNPHEKRHIMLGIALKSAESMKEQKEVFNQIIDHVMANPVW</sequence>
<dbReference type="InterPro" id="IPR018788">
    <property type="entry name" value="Proteasome_assmbl_chp_3"/>
</dbReference>
<dbReference type="InterPro" id="IPR053720">
    <property type="entry name" value="Psm_Assembly_Chaperone"/>
</dbReference>
<proteinExistence type="predicted"/>
<name>A0ABR3BD71_PHYBL</name>
<evidence type="ECO:0000313" key="2">
    <source>
        <dbReference type="Proteomes" id="UP001448207"/>
    </source>
</evidence>
<accession>A0ABR3BD71</accession>
<dbReference type="EMBL" id="JBCLYO010000001">
    <property type="protein sequence ID" value="KAL0096792.1"/>
    <property type="molecule type" value="Genomic_DNA"/>
</dbReference>
<evidence type="ECO:0000313" key="1">
    <source>
        <dbReference type="EMBL" id="KAL0096792.1"/>
    </source>
</evidence>
<comment type="caution">
    <text evidence="1">The sequence shown here is derived from an EMBL/GenBank/DDBJ whole genome shotgun (WGS) entry which is preliminary data.</text>
</comment>
<evidence type="ECO:0008006" key="3">
    <source>
        <dbReference type="Google" id="ProtNLM"/>
    </source>
</evidence>
<dbReference type="Pfam" id="PF10178">
    <property type="entry name" value="PAC3"/>
    <property type="match status" value="1"/>
</dbReference>
<keyword evidence="2" id="KW-1185">Reference proteome</keyword>
<gene>
    <name evidence="1" type="ORF">J3Q64DRAFT_1630843</name>
</gene>
<organism evidence="1 2">
    <name type="scientific">Phycomyces blakesleeanus</name>
    <dbReference type="NCBI Taxonomy" id="4837"/>
    <lineage>
        <taxon>Eukaryota</taxon>
        <taxon>Fungi</taxon>
        <taxon>Fungi incertae sedis</taxon>
        <taxon>Mucoromycota</taxon>
        <taxon>Mucoromycotina</taxon>
        <taxon>Mucoromycetes</taxon>
        <taxon>Mucorales</taxon>
        <taxon>Phycomycetaceae</taxon>
        <taxon>Phycomyces</taxon>
    </lineage>
</organism>